<reference evidence="4" key="1">
    <citation type="journal article" date="2010" name="Nat. Biotechnol.">
        <title>Draft genome sequence of the oilseed species Ricinus communis.</title>
        <authorList>
            <person name="Chan A.P."/>
            <person name="Crabtree J."/>
            <person name="Zhao Q."/>
            <person name="Lorenzi H."/>
            <person name="Orvis J."/>
            <person name="Puiu D."/>
            <person name="Melake-Berhan A."/>
            <person name="Jones K.M."/>
            <person name="Redman J."/>
            <person name="Chen G."/>
            <person name="Cahoon E.B."/>
            <person name="Gedil M."/>
            <person name="Stanke M."/>
            <person name="Haas B.J."/>
            <person name="Wortman J.R."/>
            <person name="Fraser-Liggett C.M."/>
            <person name="Ravel J."/>
            <person name="Rabinowicz P.D."/>
        </authorList>
    </citation>
    <scope>NUCLEOTIDE SEQUENCE [LARGE SCALE GENOMIC DNA]</scope>
    <source>
        <strain evidence="4">cv. Hale</strain>
    </source>
</reference>
<dbReference type="Proteomes" id="UP000008311">
    <property type="component" value="Unassembled WGS sequence"/>
</dbReference>
<evidence type="ECO:0000313" key="3">
    <source>
        <dbReference type="EMBL" id="EEF40601.1"/>
    </source>
</evidence>
<dbReference type="Gene3D" id="3.80.10.10">
    <property type="entry name" value="Ribonuclease Inhibitor"/>
    <property type="match status" value="1"/>
</dbReference>
<accession>B9S722</accession>
<dbReference type="InterPro" id="IPR057135">
    <property type="entry name" value="At4g27190-like_LRR"/>
</dbReference>
<evidence type="ECO:0000259" key="2">
    <source>
        <dbReference type="Pfam" id="PF23247"/>
    </source>
</evidence>
<dbReference type="STRING" id="3988.B9S722"/>
<gene>
    <name evidence="3" type="ORF">RCOM_1331720</name>
</gene>
<dbReference type="PANTHER" id="PTHR33463:SF198">
    <property type="entry name" value="RPP4C3"/>
    <property type="match status" value="1"/>
</dbReference>
<dbReference type="InterPro" id="IPR032675">
    <property type="entry name" value="LRR_dom_sf"/>
</dbReference>
<dbReference type="PANTHER" id="PTHR33463">
    <property type="entry name" value="NB-ARC DOMAIN-CONTAINING PROTEIN-RELATED"/>
    <property type="match status" value="1"/>
</dbReference>
<proteinExistence type="predicted"/>
<sequence length="311" mass="36447">MVKLLVKLEKVTVDRCDGIEAIVAEEEESYDKIIFPQLRFLELTCLTELKSFCIERSTKVEFPLLEHLILNDVDVIVEEKKGRTRKRKGNHHGVLLSGKKNKDGCCHNYSHTERYCPFSIRFIERMQNLKKLKLKYCSSLKVIFLFEESPANGVLFNNLEELELEYLLNLKHVWHTIPPESTAFENLKELNVYLCHRLKHLFSPLMAKYLVKLEAVRITCCHLMEVIVAEEKLEGEVRSEKVIFPQLRLLRLESLFNLESFSIDSSIIIEFPSLEHLYLIECYRMETFSYGLVAAPKLKKIDVEDHELKRI</sequence>
<keyword evidence="1" id="KW-0611">Plant defense</keyword>
<dbReference type="Pfam" id="PF23247">
    <property type="entry name" value="LRR_RPS2"/>
    <property type="match status" value="1"/>
</dbReference>
<protein>
    <recommendedName>
        <fullName evidence="2">Disease resistance protein At4g27190-like leucine-rich repeats domain-containing protein</fullName>
    </recommendedName>
</protein>
<dbReference type="EMBL" id="EQ973883">
    <property type="protein sequence ID" value="EEF40601.1"/>
    <property type="molecule type" value="Genomic_DNA"/>
</dbReference>
<evidence type="ECO:0000256" key="1">
    <source>
        <dbReference type="ARBA" id="ARBA00022821"/>
    </source>
</evidence>
<feature type="domain" description="Disease resistance protein At4g27190-like leucine-rich repeats" evidence="2">
    <location>
        <begin position="119"/>
        <end position="221"/>
    </location>
</feature>
<evidence type="ECO:0000313" key="4">
    <source>
        <dbReference type="Proteomes" id="UP000008311"/>
    </source>
</evidence>
<name>B9S722_RICCO</name>
<keyword evidence="4" id="KW-1185">Reference proteome</keyword>
<dbReference type="SUPFAM" id="SSF52047">
    <property type="entry name" value="RNI-like"/>
    <property type="match status" value="1"/>
</dbReference>
<dbReference type="InterPro" id="IPR050905">
    <property type="entry name" value="Plant_NBS-LRR"/>
</dbReference>
<organism evidence="3 4">
    <name type="scientific">Ricinus communis</name>
    <name type="common">Castor bean</name>
    <dbReference type="NCBI Taxonomy" id="3988"/>
    <lineage>
        <taxon>Eukaryota</taxon>
        <taxon>Viridiplantae</taxon>
        <taxon>Streptophyta</taxon>
        <taxon>Embryophyta</taxon>
        <taxon>Tracheophyta</taxon>
        <taxon>Spermatophyta</taxon>
        <taxon>Magnoliopsida</taxon>
        <taxon>eudicotyledons</taxon>
        <taxon>Gunneridae</taxon>
        <taxon>Pentapetalae</taxon>
        <taxon>rosids</taxon>
        <taxon>fabids</taxon>
        <taxon>Malpighiales</taxon>
        <taxon>Euphorbiaceae</taxon>
        <taxon>Acalyphoideae</taxon>
        <taxon>Acalypheae</taxon>
        <taxon>Ricinus</taxon>
    </lineage>
</organism>
<dbReference type="AlphaFoldDB" id="B9S722"/>
<dbReference type="InParanoid" id="B9S722"/>